<protein>
    <recommendedName>
        <fullName evidence="2">AB hydrolase-1 domain-containing protein</fullName>
    </recommendedName>
</protein>
<dbReference type="InterPro" id="IPR000073">
    <property type="entry name" value="AB_hydrolase_1"/>
</dbReference>
<keyword evidence="1" id="KW-0812">Transmembrane</keyword>
<dbReference type="GO" id="GO:0006660">
    <property type="term" value="P:phosphatidylserine catabolic process"/>
    <property type="evidence" value="ECO:0007669"/>
    <property type="project" value="TreeGrafter"/>
</dbReference>
<dbReference type="GO" id="GO:0005789">
    <property type="term" value="C:endoplasmic reticulum membrane"/>
    <property type="evidence" value="ECO:0007669"/>
    <property type="project" value="TreeGrafter"/>
</dbReference>
<feature type="domain" description="AB hydrolase-1" evidence="2">
    <location>
        <begin position="117"/>
        <end position="228"/>
    </location>
</feature>
<name>A0AA38ISF7_9CUCU</name>
<dbReference type="SUPFAM" id="SSF53474">
    <property type="entry name" value="alpha/beta-Hydrolases"/>
    <property type="match status" value="1"/>
</dbReference>
<keyword evidence="1" id="KW-0472">Membrane</keyword>
<proteinExistence type="predicted"/>
<reference evidence="3" key="1">
    <citation type="journal article" date="2023" name="G3 (Bethesda)">
        <title>Whole genome assemblies of Zophobas morio and Tenebrio molitor.</title>
        <authorList>
            <person name="Kaur S."/>
            <person name="Stinson S.A."/>
            <person name="diCenzo G.C."/>
        </authorList>
    </citation>
    <scope>NUCLEOTIDE SEQUENCE</scope>
    <source>
        <strain evidence="3">QUZm001</strain>
    </source>
</reference>
<gene>
    <name evidence="3" type="ORF">Zmor_005659</name>
</gene>
<dbReference type="GO" id="GO:0047372">
    <property type="term" value="F:monoacylglycerol lipase activity"/>
    <property type="evidence" value="ECO:0007669"/>
    <property type="project" value="TreeGrafter"/>
</dbReference>
<dbReference type="Proteomes" id="UP001168821">
    <property type="component" value="Unassembled WGS sequence"/>
</dbReference>
<dbReference type="InterPro" id="IPR029058">
    <property type="entry name" value="AB_hydrolase_fold"/>
</dbReference>
<evidence type="ECO:0000313" key="3">
    <source>
        <dbReference type="EMBL" id="KAJ3661255.1"/>
    </source>
</evidence>
<feature type="transmembrane region" description="Helical" evidence="1">
    <location>
        <begin position="12"/>
        <end position="35"/>
    </location>
</feature>
<evidence type="ECO:0000256" key="1">
    <source>
        <dbReference type="SAM" id="Phobius"/>
    </source>
</evidence>
<keyword evidence="4" id="KW-1185">Reference proteome</keyword>
<evidence type="ECO:0000313" key="4">
    <source>
        <dbReference type="Proteomes" id="UP001168821"/>
    </source>
</evidence>
<evidence type="ECO:0000259" key="2">
    <source>
        <dbReference type="Pfam" id="PF00561"/>
    </source>
</evidence>
<keyword evidence="1" id="KW-1133">Transmembrane helix</keyword>
<accession>A0AA38ISF7</accession>
<dbReference type="PANTHER" id="PTHR12277:SF194">
    <property type="entry name" value="FI04476P"/>
    <property type="match status" value="1"/>
</dbReference>
<dbReference type="AlphaFoldDB" id="A0AA38ISF7"/>
<dbReference type="EMBL" id="JALNTZ010000002">
    <property type="protein sequence ID" value="KAJ3661255.1"/>
    <property type="molecule type" value="Genomic_DNA"/>
</dbReference>
<dbReference type="Pfam" id="PF00561">
    <property type="entry name" value="Abhydrolase_1"/>
    <property type="match status" value="1"/>
</dbReference>
<sequence length="349" mass="40151">MMGKPRKCLLGTLVYIFALLLLLFMVVFVIIPIVFKYSIEIQRSIIFPTWATDGDTDFSDTKSFGLKGVRNFYVTVDHKDNVTLGAWHILPSTVLSNAVDDQYYNYEEILANRNYNIIIYLHGNGGLRSSSLELYTVLRQYFQIIAIDYRGYGDSTNKEITEANIVRDIVNFYKWIQAKTKARIFVWGHSLGTGVSTHTISNLKAENVIPSGLVLETPFSTITDVMERHFFVKLISWLPWYRTTMLNPIIYNDFGFESTKYILDVDCPIMILHAKDDEIVPYDLATKLYNTAIKNRNFTTQGNITYHLFEAKGLGHMLIYLEPTLPKVIRRFVEVCIDFENKTHNTTAA</sequence>
<dbReference type="GO" id="GO:0004622">
    <property type="term" value="F:phosphatidylcholine lysophospholipase activity"/>
    <property type="evidence" value="ECO:0007669"/>
    <property type="project" value="TreeGrafter"/>
</dbReference>
<comment type="caution">
    <text evidence="3">The sequence shown here is derived from an EMBL/GenBank/DDBJ whole genome shotgun (WGS) entry which is preliminary data.</text>
</comment>
<dbReference type="PANTHER" id="PTHR12277">
    <property type="entry name" value="ALPHA/BETA HYDROLASE DOMAIN-CONTAINING PROTEIN"/>
    <property type="match status" value="1"/>
</dbReference>
<dbReference type="GO" id="GO:0052651">
    <property type="term" value="P:monoacylglycerol catabolic process"/>
    <property type="evidence" value="ECO:0007669"/>
    <property type="project" value="TreeGrafter"/>
</dbReference>
<organism evidence="3 4">
    <name type="scientific">Zophobas morio</name>
    <dbReference type="NCBI Taxonomy" id="2755281"/>
    <lineage>
        <taxon>Eukaryota</taxon>
        <taxon>Metazoa</taxon>
        <taxon>Ecdysozoa</taxon>
        <taxon>Arthropoda</taxon>
        <taxon>Hexapoda</taxon>
        <taxon>Insecta</taxon>
        <taxon>Pterygota</taxon>
        <taxon>Neoptera</taxon>
        <taxon>Endopterygota</taxon>
        <taxon>Coleoptera</taxon>
        <taxon>Polyphaga</taxon>
        <taxon>Cucujiformia</taxon>
        <taxon>Tenebrionidae</taxon>
        <taxon>Zophobas</taxon>
    </lineage>
</organism>
<dbReference type="Gene3D" id="3.40.50.1820">
    <property type="entry name" value="alpha/beta hydrolase"/>
    <property type="match status" value="1"/>
</dbReference>